<evidence type="ECO:0000313" key="1">
    <source>
        <dbReference type="EMBL" id="QHQ38286.1"/>
    </source>
</evidence>
<reference evidence="1 2" key="1">
    <citation type="submission" date="2020-01" db="EMBL/GenBank/DDBJ databases">
        <title>The possibility of degradation of plastic by Microbulbifer hydrolyticus IRE-31.</title>
        <authorList>
            <person name="Liu L."/>
        </authorList>
    </citation>
    <scope>NUCLEOTIDE SEQUENCE [LARGE SCALE GENOMIC DNA]</scope>
    <source>
        <strain evidence="1 2">IRE-31</strain>
    </source>
</reference>
<name>A0ABX6IX13_9GAMM</name>
<sequence length="56" mass="5930">MSGVVTGVREAFKKPSSRVFQNNGNEPLNPSPVLGFLAKTKKALTALAIRAFGIEA</sequence>
<organism evidence="1 2">
    <name type="scientific">Microbulbifer hydrolyticus</name>
    <dbReference type="NCBI Taxonomy" id="48074"/>
    <lineage>
        <taxon>Bacteria</taxon>
        <taxon>Pseudomonadati</taxon>
        <taxon>Pseudomonadota</taxon>
        <taxon>Gammaproteobacteria</taxon>
        <taxon>Cellvibrionales</taxon>
        <taxon>Microbulbiferaceae</taxon>
        <taxon>Microbulbifer</taxon>
    </lineage>
</organism>
<gene>
    <name evidence="1" type="ORF">GTQ55_04295</name>
</gene>
<evidence type="ECO:0000313" key="2">
    <source>
        <dbReference type="Proteomes" id="UP000464675"/>
    </source>
</evidence>
<dbReference type="EMBL" id="CP047491">
    <property type="protein sequence ID" value="QHQ38286.1"/>
    <property type="molecule type" value="Genomic_DNA"/>
</dbReference>
<proteinExistence type="predicted"/>
<protein>
    <submittedName>
        <fullName evidence="1">Uncharacterized protein</fullName>
    </submittedName>
</protein>
<accession>A0ABX6IX13</accession>
<keyword evidence="2" id="KW-1185">Reference proteome</keyword>
<dbReference type="Proteomes" id="UP000464675">
    <property type="component" value="Chromosome"/>
</dbReference>